<evidence type="ECO:0000313" key="1">
    <source>
        <dbReference type="Ensembl" id="ENSPMAP00000011105.1"/>
    </source>
</evidence>
<dbReference type="HOGENOM" id="CLU_3322370_0_0_1"/>
<protein>
    <recommendedName>
        <fullName evidence="2">Variable lymphocyte receptor A cassette</fullName>
    </recommendedName>
</protein>
<dbReference type="Ensembl" id="ENSPMAT00000011151.1">
    <property type="protein sequence ID" value="ENSPMAP00000011105.1"/>
    <property type="gene ID" value="ENSPMAG00000010124.1"/>
</dbReference>
<name>S4S0W3_PETMA</name>
<evidence type="ECO:0008006" key="2">
    <source>
        <dbReference type="Google" id="ProtNLM"/>
    </source>
</evidence>
<reference evidence="1" key="1">
    <citation type="submission" date="2025-08" db="UniProtKB">
        <authorList>
            <consortium name="Ensembl"/>
        </authorList>
    </citation>
    <scope>IDENTIFICATION</scope>
</reference>
<organism evidence="1">
    <name type="scientific">Petromyzon marinus</name>
    <name type="common">Sea lamprey</name>
    <dbReference type="NCBI Taxonomy" id="7757"/>
    <lineage>
        <taxon>Eukaryota</taxon>
        <taxon>Metazoa</taxon>
        <taxon>Chordata</taxon>
        <taxon>Craniata</taxon>
        <taxon>Vertebrata</taxon>
        <taxon>Cyclostomata</taxon>
        <taxon>Hyperoartia</taxon>
        <taxon>Petromyzontiformes</taxon>
        <taxon>Petromyzontidae</taxon>
        <taxon>Petromyzon</taxon>
    </lineage>
</organism>
<proteinExistence type="predicted"/>
<reference evidence="1" key="2">
    <citation type="submission" date="2025-09" db="UniProtKB">
        <authorList>
            <consortium name="Ensembl"/>
        </authorList>
    </citation>
    <scope>IDENTIFICATION</scope>
</reference>
<accession>S4S0W3</accession>
<sequence length="39" mass="4190">MYFCSCCSSAPLSGWVRDPAEPTKSDCTTFLPLSTGINC</sequence>